<dbReference type="eggNOG" id="KOG3599">
    <property type="taxonomic scope" value="Eukaryota"/>
</dbReference>
<dbReference type="GeneID" id="25562730"/>
<dbReference type="Gene3D" id="1.10.287.70">
    <property type="match status" value="1"/>
</dbReference>
<evidence type="ECO:0000259" key="11">
    <source>
        <dbReference type="Pfam" id="PF20519"/>
    </source>
</evidence>
<organism evidence="12 13">
    <name type="scientific">Thecamonas trahens ATCC 50062</name>
    <dbReference type="NCBI Taxonomy" id="461836"/>
    <lineage>
        <taxon>Eukaryota</taxon>
        <taxon>Apusozoa</taxon>
        <taxon>Apusomonadida</taxon>
        <taxon>Apusomonadidae</taxon>
        <taxon>Thecamonas</taxon>
    </lineage>
</organism>
<dbReference type="EMBL" id="GL349443">
    <property type="protein sequence ID" value="KNC46658.1"/>
    <property type="molecule type" value="Genomic_DNA"/>
</dbReference>
<dbReference type="GO" id="GO:0016020">
    <property type="term" value="C:membrane"/>
    <property type="evidence" value="ECO:0007669"/>
    <property type="project" value="UniProtKB-SubCell"/>
</dbReference>
<feature type="binding site" evidence="7">
    <location>
        <position position="610"/>
    </location>
    <ligand>
        <name>Ca(2+)</name>
        <dbReference type="ChEBI" id="CHEBI:29108"/>
        <label>2</label>
    </ligand>
</feature>
<feature type="transmembrane region" description="Helical" evidence="9">
    <location>
        <begin position="407"/>
        <end position="427"/>
    </location>
</feature>
<keyword evidence="6" id="KW-0325">Glycoprotein</keyword>
<feature type="transmembrane region" description="Helical" evidence="9">
    <location>
        <begin position="349"/>
        <end position="370"/>
    </location>
</feature>
<dbReference type="Pfam" id="PF20519">
    <property type="entry name" value="Polycystin_dom"/>
    <property type="match status" value="1"/>
</dbReference>
<dbReference type="RefSeq" id="XP_013760431.1">
    <property type="nucleotide sequence ID" value="XM_013904977.1"/>
</dbReference>
<evidence type="ECO:0000256" key="9">
    <source>
        <dbReference type="SAM" id="Phobius"/>
    </source>
</evidence>
<keyword evidence="7" id="KW-0407">Ion channel</keyword>
<dbReference type="PRINTS" id="PR01433">
    <property type="entry name" value="POLYCYSTIN2"/>
</dbReference>
<keyword evidence="3 9" id="KW-0812">Transmembrane</keyword>
<dbReference type="SUPFAM" id="SSF47473">
    <property type="entry name" value="EF-hand"/>
    <property type="match status" value="1"/>
</dbReference>
<feature type="binding site" evidence="7">
    <location>
        <position position="612"/>
    </location>
    <ligand>
        <name>Ca(2+)</name>
        <dbReference type="ChEBI" id="CHEBI:29108"/>
        <label>2</label>
    </ligand>
</feature>
<feature type="domain" description="Polycystin cation channel PKD1/PKD2" evidence="10">
    <location>
        <begin position="315"/>
        <end position="526"/>
    </location>
</feature>
<dbReference type="InterPro" id="IPR046791">
    <property type="entry name" value="Polycystin_dom"/>
</dbReference>
<dbReference type="InterPro" id="IPR013122">
    <property type="entry name" value="PKD1_2_channel"/>
</dbReference>
<feature type="transmembrane region" description="Helical" evidence="9">
    <location>
        <begin position="439"/>
        <end position="461"/>
    </location>
</feature>
<dbReference type="AlphaFoldDB" id="A0A0L0D5S8"/>
<dbReference type="GO" id="GO:0005262">
    <property type="term" value="F:calcium channel activity"/>
    <property type="evidence" value="ECO:0007669"/>
    <property type="project" value="UniProtKB-KW"/>
</dbReference>
<evidence type="ECO:0000313" key="12">
    <source>
        <dbReference type="EMBL" id="KNC46658.1"/>
    </source>
</evidence>
<keyword evidence="5 9" id="KW-0472">Membrane</keyword>
<feature type="disulfide bond" evidence="8">
    <location>
        <begin position="165"/>
        <end position="181"/>
    </location>
</feature>
<name>A0A0L0D5S8_THETB</name>
<dbReference type="GO" id="GO:0005509">
    <property type="term" value="F:calcium ion binding"/>
    <property type="evidence" value="ECO:0007669"/>
    <property type="project" value="InterPro"/>
</dbReference>
<keyword evidence="7" id="KW-0106">Calcium</keyword>
<evidence type="ECO:0000256" key="7">
    <source>
        <dbReference type="PIRSR" id="PIRSR603915-1"/>
    </source>
</evidence>
<feature type="transmembrane region" description="Helical" evidence="9">
    <location>
        <begin position="499"/>
        <end position="520"/>
    </location>
</feature>
<comment type="similarity">
    <text evidence="2">Belongs to the polycystin family.</text>
</comment>
<evidence type="ECO:0000256" key="4">
    <source>
        <dbReference type="ARBA" id="ARBA00022989"/>
    </source>
</evidence>
<keyword evidence="7" id="KW-0813">Transport</keyword>
<evidence type="ECO:0000256" key="1">
    <source>
        <dbReference type="ARBA" id="ARBA00004141"/>
    </source>
</evidence>
<dbReference type="OrthoDB" id="444119at2759"/>
<feature type="transmembrane region" description="Helical" evidence="9">
    <location>
        <begin position="59"/>
        <end position="79"/>
    </location>
</feature>
<evidence type="ECO:0000256" key="3">
    <source>
        <dbReference type="ARBA" id="ARBA00022692"/>
    </source>
</evidence>
<keyword evidence="4 9" id="KW-1133">Transmembrane helix</keyword>
<dbReference type="InterPro" id="IPR003915">
    <property type="entry name" value="PKD_2"/>
</dbReference>
<evidence type="ECO:0000259" key="10">
    <source>
        <dbReference type="Pfam" id="PF08016"/>
    </source>
</evidence>
<evidence type="ECO:0000256" key="6">
    <source>
        <dbReference type="ARBA" id="ARBA00023180"/>
    </source>
</evidence>
<dbReference type="Gene3D" id="1.10.238.10">
    <property type="entry name" value="EF-hand"/>
    <property type="match status" value="1"/>
</dbReference>
<dbReference type="Proteomes" id="UP000054408">
    <property type="component" value="Unassembled WGS sequence"/>
</dbReference>
<gene>
    <name evidence="12" type="ORF">AMSG_03095</name>
</gene>
<dbReference type="PANTHER" id="PTHR10877:SF183">
    <property type="entry name" value="AT14535P-RELATED"/>
    <property type="match status" value="1"/>
</dbReference>
<reference evidence="12 13" key="1">
    <citation type="submission" date="2010-05" db="EMBL/GenBank/DDBJ databases">
        <title>The Genome Sequence of Thecamonas trahens ATCC 50062.</title>
        <authorList>
            <consortium name="The Broad Institute Genome Sequencing Platform"/>
            <person name="Russ C."/>
            <person name="Cuomo C."/>
            <person name="Shea T."/>
            <person name="Young S.K."/>
            <person name="Zeng Q."/>
            <person name="Koehrsen M."/>
            <person name="Haas B."/>
            <person name="Borodovsky M."/>
            <person name="Guigo R."/>
            <person name="Alvarado L."/>
            <person name="Berlin A."/>
            <person name="Bochicchio J."/>
            <person name="Borenstein D."/>
            <person name="Chapman S."/>
            <person name="Chen Z."/>
            <person name="Freedman E."/>
            <person name="Gellesch M."/>
            <person name="Goldberg J."/>
            <person name="Griggs A."/>
            <person name="Gujja S."/>
            <person name="Heilman E."/>
            <person name="Heiman D."/>
            <person name="Hepburn T."/>
            <person name="Howarth C."/>
            <person name="Jen D."/>
            <person name="Larson L."/>
            <person name="Mehta T."/>
            <person name="Park D."/>
            <person name="Pearson M."/>
            <person name="Roberts A."/>
            <person name="Saif S."/>
            <person name="Shenoy N."/>
            <person name="Sisk P."/>
            <person name="Stolte C."/>
            <person name="Sykes S."/>
            <person name="Thomson T."/>
            <person name="Walk T."/>
            <person name="White J."/>
            <person name="Yandava C."/>
            <person name="Burger G."/>
            <person name="Gray M.W."/>
            <person name="Holland P.W.H."/>
            <person name="King N."/>
            <person name="Lang F.B.F."/>
            <person name="Roger A.J."/>
            <person name="Ruiz-Trillo I."/>
            <person name="Lander E."/>
            <person name="Nusbaum C."/>
        </authorList>
    </citation>
    <scope>NUCLEOTIDE SEQUENCE [LARGE SCALE GENOMIC DNA]</scope>
    <source>
        <strain evidence="12 13">ATCC 50062</strain>
    </source>
</reference>
<keyword evidence="13" id="KW-1185">Reference proteome</keyword>
<dbReference type="SUPFAM" id="SSF81324">
    <property type="entry name" value="Voltage-gated potassium channels"/>
    <property type="match status" value="1"/>
</dbReference>
<evidence type="ECO:0000256" key="8">
    <source>
        <dbReference type="PIRSR" id="PIRSR603915-2"/>
    </source>
</evidence>
<proteinExistence type="inferred from homology"/>
<dbReference type="OMA" id="MVDFWKF"/>
<protein>
    <submittedName>
        <fullName evidence="12">Polycystin 2</fullName>
    </submittedName>
</protein>
<feature type="transmembrane region" description="Helical" evidence="9">
    <location>
        <begin position="311"/>
        <end position="328"/>
    </location>
</feature>
<dbReference type="InterPro" id="IPR011992">
    <property type="entry name" value="EF-hand-dom_pair"/>
</dbReference>
<evidence type="ECO:0000256" key="2">
    <source>
        <dbReference type="ARBA" id="ARBA00007200"/>
    </source>
</evidence>
<keyword evidence="7" id="KW-0406">Ion transport</keyword>
<sequence>MGKKAPPSELSEWETSVEFSSLEEAEAESRLHNLADSLHGDLEKQLLMKRLKREFRSQVLEFITYLAFLLLFTFVMLGVRDPIYSFQYNQSMKDLFLDEEFPEPEIYKTFYDVATFEEFWEYMNDVLVPALFADQGGFGPGFIYGQNLLVGTVRVRQVRIRPASCAALEIPFNQVFSKDQCLGRYTSDRVSKKSFGPDNKFVYRPATELKNAARVLARLQWYEGGGFVEEFSPADPLATHEAHMASLRDDAFADLQTRAVFIDFTTYNANVNLFFNAQMTFEFLPSGGVLPASTMRTLRLYKYPDSHAGRLQLAGEIILLLFVLFYVCSELHQLYTAGICKYFRDPWNYLDWINNALFLAAFILRAIIIAKLDELNLDASNNRAFYNFNVLNTLNSSELNILATNAFLLWFKIFKYTTFIPAMAMIVETVAVSFRNTVGFIVIFAFVLFGFAQAGVLAFGVDVFDFRTFTDTFFTVLRIMLGDFDFESMQYSNRFFGPIYFVAFMVLVFFIMLSLFLTILNDAYINVQEAHEGEPNISVISMTRDWIRSKAAVFDARPHGDEVDDLVHAKDLQQDELLTLDEMTTIFRDHEASIQSVLGMTAAELLAYFDVDGSGQISAEEQIQLIHKLEDWRRDAELLRHKALGEDDEFVQTALEDLAHSDMSTFVVTVKHQLATMAKTMAHMEDSVERVRSALGVDAIIWEQEGKRAARLGTHLRNKDRATYLKHELPDGRAG</sequence>
<keyword evidence="7" id="KW-0107">Calcium channel</keyword>
<evidence type="ECO:0000256" key="5">
    <source>
        <dbReference type="ARBA" id="ARBA00023136"/>
    </source>
</evidence>
<accession>A0A0L0D5S8</accession>
<dbReference type="PANTHER" id="PTHR10877">
    <property type="entry name" value="POLYCYSTIN FAMILY MEMBER"/>
    <property type="match status" value="1"/>
</dbReference>
<evidence type="ECO:0000313" key="13">
    <source>
        <dbReference type="Proteomes" id="UP000054408"/>
    </source>
</evidence>
<keyword evidence="7" id="KW-0109">Calcium transport</keyword>
<comment type="subcellular location">
    <subcellularLocation>
        <location evidence="1">Membrane</location>
        <topology evidence="1">Multi-pass membrane protein</topology>
    </subcellularLocation>
</comment>
<feature type="domain" description="Polycystin" evidence="11">
    <location>
        <begin position="110"/>
        <end position="300"/>
    </location>
</feature>
<dbReference type="InterPro" id="IPR051223">
    <property type="entry name" value="Polycystin"/>
</dbReference>
<dbReference type="Pfam" id="PF08016">
    <property type="entry name" value="PKD_channel"/>
    <property type="match status" value="1"/>
</dbReference>
<feature type="binding site" evidence="7">
    <location>
        <position position="621"/>
    </location>
    <ligand>
        <name>Ca(2+)</name>
        <dbReference type="ChEBI" id="CHEBI:29108"/>
        <label>2</label>
    </ligand>
</feature>
<keyword evidence="7" id="KW-0479">Metal-binding</keyword>